<accession>A0AAD9D249</accession>
<dbReference type="InterPro" id="IPR027417">
    <property type="entry name" value="P-loop_NTPase"/>
</dbReference>
<sequence length="341" mass="37940">MEQHAAETEEREGEGVRDDEVVGRDEAQVDSTPDLEPQVMLILVGLPGSSKSTFSNALVEASQTDVWRELPPCHRSEAVSKRSEPSDDTSRTTVERVDSPSSRRRPWTRVSQDEAPSRRRQECEVATRTALARGDNVVIDRVNFDPAQRAHFIAIARESTPRPPRVYGLVLAASLSTLEDRLSRRPSHPTIPDFATGQRVLRQMQHSWRPPRADLAEGFDRVYTLREDQQPFDGAWGVEELAGVLRDIAEKGEEEQGERDPRAWEGGGAVNSGRGRGRGRGGWAGGRGRAAYHPPSPYNSRPNHYAHEHRPDSHPYTRPPGYNPYPYTPRPVPTAAAPVGS</sequence>
<evidence type="ECO:0000313" key="2">
    <source>
        <dbReference type="EMBL" id="KAK1923526.1"/>
    </source>
</evidence>
<feature type="compositionally biased region" description="Pro residues" evidence="1">
    <location>
        <begin position="317"/>
        <end position="332"/>
    </location>
</feature>
<dbReference type="EMBL" id="JAODAN010000006">
    <property type="protein sequence ID" value="KAK1923526.1"/>
    <property type="molecule type" value="Genomic_DNA"/>
</dbReference>
<evidence type="ECO:0000313" key="3">
    <source>
        <dbReference type="Proteomes" id="UP001182556"/>
    </source>
</evidence>
<dbReference type="SUPFAM" id="SSF52540">
    <property type="entry name" value="P-loop containing nucleoside triphosphate hydrolases"/>
    <property type="match status" value="1"/>
</dbReference>
<feature type="compositionally biased region" description="Basic and acidic residues" evidence="1">
    <location>
        <begin position="305"/>
        <end position="315"/>
    </location>
</feature>
<keyword evidence="3" id="KW-1185">Reference proteome</keyword>
<feature type="compositionally biased region" description="Basic and acidic residues" evidence="1">
    <location>
        <begin position="1"/>
        <end position="27"/>
    </location>
</feature>
<feature type="compositionally biased region" description="Basic and acidic residues" evidence="1">
    <location>
        <begin position="66"/>
        <end position="98"/>
    </location>
</feature>
<gene>
    <name evidence="2" type="ORF">DB88DRAFT_473197</name>
</gene>
<dbReference type="Gene3D" id="3.40.50.300">
    <property type="entry name" value="P-loop containing nucleotide triphosphate hydrolases"/>
    <property type="match status" value="1"/>
</dbReference>
<reference evidence="2" key="1">
    <citation type="submission" date="2023-02" db="EMBL/GenBank/DDBJ databases">
        <title>Identification and recombinant expression of a fungal hydrolase from Papiliotrema laurentii that hydrolyzes apple cutin and clears colloidal polyester polyurethane.</title>
        <authorList>
            <consortium name="DOE Joint Genome Institute"/>
            <person name="Roman V.A."/>
            <person name="Bojanowski C."/>
            <person name="Crable B.R."/>
            <person name="Wagner D.N."/>
            <person name="Hung C.S."/>
            <person name="Nadeau L.J."/>
            <person name="Schratz L."/>
            <person name="Haridas S."/>
            <person name="Pangilinan J."/>
            <person name="Lipzen A."/>
            <person name="Na H."/>
            <person name="Yan M."/>
            <person name="Ng V."/>
            <person name="Grigoriev I.V."/>
            <person name="Spatafora J.W."/>
            <person name="Barlow D."/>
            <person name="Biffinger J."/>
            <person name="Kelley-Loughnane N."/>
            <person name="Varaljay V.A."/>
            <person name="Crookes-Goodson W.J."/>
        </authorList>
    </citation>
    <scope>NUCLEOTIDE SEQUENCE</scope>
    <source>
        <strain evidence="2">5307AH</strain>
    </source>
</reference>
<name>A0AAD9D249_PAPLA</name>
<feature type="region of interest" description="Disordered" evidence="1">
    <location>
        <begin position="62"/>
        <end position="122"/>
    </location>
</feature>
<dbReference type="InterPro" id="IPR052732">
    <property type="entry name" value="Cell-binding_unc_protein"/>
</dbReference>
<dbReference type="PANTHER" id="PTHR43883">
    <property type="entry name" value="SLR0207 PROTEIN"/>
    <property type="match status" value="1"/>
</dbReference>
<comment type="caution">
    <text evidence="2">The sequence shown here is derived from an EMBL/GenBank/DDBJ whole genome shotgun (WGS) entry which is preliminary data.</text>
</comment>
<proteinExistence type="predicted"/>
<dbReference type="PANTHER" id="PTHR43883:SF1">
    <property type="entry name" value="GLUCONOKINASE"/>
    <property type="match status" value="1"/>
</dbReference>
<protein>
    <submittedName>
        <fullName evidence="2">AAA domain-containing protein</fullName>
    </submittedName>
</protein>
<dbReference type="Pfam" id="PF13671">
    <property type="entry name" value="AAA_33"/>
    <property type="match status" value="1"/>
</dbReference>
<dbReference type="AlphaFoldDB" id="A0AAD9D249"/>
<organism evidence="2 3">
    <name type="scientific">Papiliotrema laurentii</name>
    <name type="common">Cryptococcus laurentii</name>
    <dbReference type="NCBI Taxonomy" id="5418"/>
    <lineage>
        <taxon>Eukaryota</taxon>
        <taxon>Fungi</taxon>
        <taxon>Dikarya</taxon>
        <taxon>Basidiomycota</taxon>
        <taxon>Agaricomycotina</taxon>
        <taxon>Tremellomycetes</taxon>
        <taxon>Tremellales</taxon>
        <taxon>Rhynchogastremaceae</taxon>
        <taxon>Papiliotrema</taxon>
    </lineage>
</organism>
<evidence type="ECO:0000256" key="1">
    <source>
        <dbReference type="SAM" id="MobiDB-lite"/>
    </source>
</evidence>
<feature type="region of interest" description="Disordered" evidence="1">
    <location>
        <begin position="251"/>
        <end position="341"/>
    </location>
</feature>
<feature type="compositionally biased region" description="Basic and acidic residues" evidence="1">
    <location>
        <begin position="111"/>
        <end position="122"/>
    </location>
</feature>
<feature type="region of interest" description="Disordered" evidence="1">
    <location>
        <begin position="1"/>
        <end position="37"/>
    </location>
</feature>
<dbReference type="Proteomes" id="UP001182556">
    <property type="component" value="Unassembled WGS sequence"/>
</dbReference>